<dbReference type="SUPFAM" id="SSF50494">
    <property type="entry name" value="Trypsin-like serine proteases"/>
    <property type="match status" value="1"/>
</dbReference>
<dbReference type="OrthoDB" id="5297131at2759"/>
<organism evidence="1 2">
    <name type="scientific">Tuber magnatum</name>
    <name type="common">white Piedmont truffle</name>
    <dbReference type="NCBI Taxonomy" id="42249"/>
    <lineage>
        <taxon>Eukaryota</taxon>
        <taxon>Fungi</taxon>
        <taxon>Dikarya</taxon>
        <taxon>Ascomycota</taxon>
        <taxon>Pezizomycotina</taxon>
        <taxon>Pezizomycetes</taxon>
        <taxon>Pezizales</taxon>
        <taxon>Tuberaceae</taxon>
        <taxon>Tuber</taxon>
    </lineage>
</organism>
<dbReference type="STRING" id="42249.A0A317T5J4"/>
<dbReference type="InterPro" id="IPR009003">
    <property type="entry name" value="Peptidase_S1_PA"/>
</dbReference>
<keyword evidence="2" id="KW-1185">Reference proteome</keyword>
<dbReference type="Proteomes" id="UP000246991">
    <property type="component" value="Unassembled WGS sequence"/>
</dbReference>
<dbReference type="EMBL" id="PYWC01000001">
    <property type="protein sequence ID" value="PWW80691.1"/>
    <property type="molecule type" value="Genomic_DNA"/>
</dbReference>
<sequence>MDYGVCGPDITPLPETADYDATEISAYITTVLQQLKQEGAYGIFVGLRDNTGGVVPTFIIGVPQVNAPEVALPPPPQDLPIWVKEDSFISMPGIGEKWALNPVFNPGRIALEGVSVGIETGSLRGAGSFCGFLKKGSSPGKIFGITAAHCMPGARTGMAVCSPSTIEVTSRFNRLLRYTTICPPPDRLHITQPKQTEVQSILQQFRFHEHPAGTTFLGSADSDQWKTGVLSGQHLGEIVSYNFGSYASLLHRYDQKLQRLGLRHFFAGRFWETRMDWCIFSCNMDRWLIPLKLQRYGGNIYEGETVREIGYLYPRAEVEKMGRSTGLQCGKVNPIVLQRWESGQITCEIAIIGKDEGFAGTGDSGGCVLVNENGTYKAAGILIGKTKYTSIAVATPLAMILDSAADYWWA</sequence>
<gene>
    <name evidence="1" type="ORF">C7212DRAFT_361236</name>
</gene>
<comment type="caution">
    <text evidence="1">The sequence shown here is derived from an EMBL/GenBank/DDBJ whole genome shotgun (WGS) entry which is preliminary data.</text>
</comment>
<reference evidence="1 2" key="1">
    <citation type="submission" date="2018-03" db="EMBL/GenBank/DDBJ databases">
        <title>Genomes of Pezizomycetes fungi and the evolution of truffles.</title>
        <authorList>
            <person name="Murat C."/>
            <person name="Payen T."/>
            <person name="Noel B."/>
            <person name="Kuo A."/>
            <person name="Martin F.M."/>
        </authorList>
    </citation>
    <scope>NUCLEOTIDE SEQUENCE [LARGE SCALE GENOMIC DNA]</scope>
    <source>
        <strain evidence="1">091103-1</strain>
    </source>
</reference>
<accession>A0A317T5J4</accession>
<dbReference type="AlphaFoldDB" id="A0A317T5J4"/>
<evidence type="ECO:0000313" key="1">
    <source>
        <dbReference type="EMBL" id="PWW80691.1"/>
    </source>
</evidence>
<name>A0A317T5J4_9PEZI</name>
<protein>
    <recommendedName>
        <fullName evidence="3">Peptidase S1 domain-containing protein</fullName>
    </recommendedName>
</protein>
<evidence type="ECO:0008006" key="3">
    <source>
        <dbReference type="Google" id="ProtNLM"/>
    </source>
</evidence>
<proteinExistence type="predicted"/>
<evidence type="ECO:0000313" key="2">
    <source>
        <dbReference type="Proteomes" id="UP000246991"/>
    </source>
</evidence>